<dbReference type="InterPro" id="IPR008271">
    <property type="entry name" value="Ser/Thr_kinase_AS"/>
</dbReference>
<dbReference type="PROSITE" id="PS50011">
    <property type="entry name" value="PROTEIN_KINASE_DOM"/>
    <property type="match status" value="1"/>
</dbReference>
<dbReference type="InterPro" id="IPR051681">
    <property type="entry name" value="Ser/Thr_Kinases-Pseudokinases"/>
</dbReference>
<dbReference type="GO" id="GO:0004674">
    <property type="term" value="F:protein serine/threonine kinase activity"/>
    <property type="evidence" value="ECO:0007669"/>
    <property type="project" value="TreeGrafter"/>
</dbReference>
<accession>A0A8H2WS40</accession>
<dbReference type="AlphaFoldDB" id="A0A8H2WS40"/>
<dbReference type="PROSITE" id="PS00108">
    <property type="entry name" value="PROTEIN_KINASE_ST"/>
    <property type="match status" value="1"/>
</dbReference>
<dbReference type="PANTHER" id="PTHR44329:SF214">
    <property type="entry name" value="PROTEIN KINASE DOMAIN-CONTAINING PROTEIN"/>
    <property type="match status" value="1"/>
</dbReference>
<dbReference type="EMBL" id="CAJMWX010000033">
    <property type="protein sequence ID" value="CAE6397719.1"/>
    <property type="molecule type" value="Genomic_DNA"/>
</dbReference>
<dbReference type="InterPro" id="IPR000719">
    <property type="entry name" value="Prot_kinase_dom"/>
</dbReference>
<name>A0A8H2WS40_9AGAM</name>
<reference evidence="3" key="1">
    <citation type="submission" date="2021-01" db="EMBL/GenBank/DDBJ databases">
        <authorList>
            <person name="Kaushik A."/>
        </authorList>
    </citation>
    <scope>NUCLEOTIDE SEQUENCE</scope>
    <source>
        <strain evidence="3">AG4-R118</strain>
    </source>
</reference>
<proteinExistence type="predicted"/>
<evidence type="ECO:0000256" key="1">
    <source>
        <dbReference type="SAM" id="MobiDB-lite"/>
    </source>
</evidence>
<evidence type="ECO:0000313" key="4">
    <source>
        <dbReference type="Proteomes" id="UP000663888"/>
    </source>
</evidence>
<dbReference type="Proteomes" id="UP000663888">
    <property type="component" value="Unassembled WGS sequence"/>
</dbReference>
<evidence type="ECO:0000259" key="2">
    <source>
        <dbReference type="PROSITE" id="PS50011"/>
    </source>
</evidence>
<protein>
    <recommendedName>
        <fullName evidence="2">Protein kinase domain-containing protein</fullName>
    </recommendedName>
</protein>
<evidence type="ECO:0000313" key="3">
    <source>
        <dbReference type="EMBL" id="CAE6397719.1"/>
    </source>
</evidence>
<dbReference type="SUPFAM" id="SSF56112">
    <property type="entry name" value="Protein kinase-like (PK-like)"/>
    <property type="match status" value="1"/>
</dbReference>
<comment type="caution">
    <text evidence="3">The sequence shown here is derived from an EMBL/GenBank/DDBJ whole genome shotgun (WGS) entry which is preliminary data.</text>
</comment>
<dbReference type="Pfam" id="PF00069">
    <property type="entry name" value="Pkinase"/>
    <property type="match status" value="1"/>
</dbReference>
<dbReference type="GO" id="GO:0005524">
    <property type="term" value="F:ATP binding"/>
    <property type="evidence" value="ECO:0007669"/>
    <property type="project" value="InterPro"/>
</dbReference>
<dbReference type="PANTHER" id="PTHR44329">
    <property type="entry name" value="SERINE/THREONINE-PROTEIN KINASE TNNI3K-RELATED"/>
    <property type="match status" value="1"/>
</dbReference>
<feature type="region of interest" description="Disordered" evidence="1">
    <location>
        <begin position="150"/>
        <end position="190"/>
    </location>
</feature>
<dbReference type="InterPro" id="IPR011009">
    <property type="entry name" value="Kinase-like_dom_sf"/>
</dbReference>
<gene>
    <name evidence="3" type="ORF">RDB_LOCUS1595</name>
</gene>
<sequence>MYSVCFFTAKDFGYLKAQETHGATHSDYERGRKNGLENTNKHMFANKDLHPSQIKPAMKSHQIRLPAPEGSLCWPEAHVYPLNTRLNRLDAPGPTVWDSQNPISSYEQNLPLLSGPHKNGMGKEPGVPLTGLNKPYLDTVRHKKQVRIGPTTNIDSNRPGLCYEGVRQPPSPSGSSPISESITWPRTPPNDARMIQIVGAPEDSKSPARQRLHKESRKISRNMPISEIVTRLVKHGCQNLTDQLNLTTFDQYPIATGGFSDVYYGKLHNGQKVGVKALRVDAQSLSQNPKHLKRAARELHTWSKCSHPNVLKLFGLAVFRDRIGMVSPWMSNGNLHQYLQQNTDVNKSTLCAQVADGLTYMHGIGIAHGDIKGANVLVSSNGVPALTDFGNSDLQERTLGFTQSTTGGALTLRWSAPEVINGVCACDKAADIYALGMSFINLYTLEQEVFTSKQPFYYIKSESTVMVRVLTKKEIPRRPKAIPTNSWDGDIIWNLLVACWSNEPGARPAGAVISKTGVEAGLKYWIKKENVAKYYWAVCGPGIMSK</sequence>
<dbReference type="OrthoDB" id="3639251at2759"/>
<feature type="domain" description="Protein kinase" evidence="2">
    <location>
        <begin position="248"/>
        <end position="526"/>
    </location>
</feature>
<dbReference type="SMART" id="SM00220">
    <property type="entry name" value="S_TKc"/>
    <property type="match status" value="1"/>
</dbReference>
<dbReference type="Gene3D" id="1.10.510.10">
    <property type="entry name" value="Transferase(Phosphotransferase) domain 1"/>
    <property type="match status" value="1"/>
</dbReference>
<organism evidence="3 4">
    <name type="scientific">Rhizoctonia solani</name>
    <dbReference type="NCBI Taxonomy" id="456999"/>
    <lineage>
        <taxon>Eukaryota</taxon>
        <taxon>Fungi</taxon>
        <taxon>Dikarya</taxon>
        <taxon>Basidiomycota</taxon>
        <taxon>Agaricomycotina</taxon>
        <taxon>Agaricomycetes</taxon>
        <taxon>Cantharellales</taxon>
        <taxon>Ceratobasidiaceae</taxon>
        <taxon>Rhizoctonia</taxon>
    </lineage>
</organism>